<keyword evidence="6 10" id="KW-0432">Leucine biosynthesis</keyword>
<dbReference type="GO" id="GO:0003861">
    <property type="term" value="F:3-isopropylmalate dehydratase activity"/>
    <property type="evidence" value="ECO:0007669"/>
    <property type="project" value="UniProtKB-UniRule"/>
</dbReference>
<dbReference type="PANTHER" id="PTHR43345:SF5">
    <property type="entry name" value="3-ISOPROPYLMALATE DEHYDRATASE SMALL SUBUNIT"/>
    <property type="match status" value="1"/>
</dbReference>
<comment type="subunit">
    <text evidence="5 10">Heterodimer of LeuC and LeuD.</text>
</comment>
<dbReference type="NCBIfam" id="NF002458">
    <property type="entry name" value="PRK01641.1"/>
    <property type="match status" value="1"/>
</dbReference>
<keyword evidence="13" id="KW-1185">Reference proteome</keyword>
<evidence type="ECO:0000313" key="13">
    <source>
        <dbReference type="Proteomes" id="UP000674234"/>
    </source>
</evidence>
<sequence length="204" mass="22855">MKQFTVHTGTGVPLRRGNVDTDQIIPVRFLTHSSRTGHADALFADWRDDPSFVLNRPEHRGATILVAGTEFGTGSSREYAVWALQDYGFRCVIAPRFGDIFRENALMNGLLALVLPAAVVERLWDLVEDDPRVPITVDLERLRVRCAGVDEPFSLDEEIRARLLSGLDPVMETLGHHEEISDYERRRRPTLPTTTALLDGPLPA</sequence>
<keyword evidence="9 10" id="KW-0100">Branched-chain amino acid biosynthesis</keyword>
<evidence type="ECO:0000256" key="5">
    <source>
        <dbReference type="ARBA" id="ARBA00011271"/>
    </source>
</evidence>
<comment type="pathway">
    <text evidence="3 10">Amino-acid biosynthesis; L-leucine biosynthesis; L-leucine from 3-methyl-2-oxobutanoate: step 2/4.</text>
</comment>
<evidence type="ECO:0000256" key="4">
    <source>
        <dbReference type="ARBA" id="ARBA00009845"/>
    </source>
</evidence>
<evidence type="ECO:0000256" key="8">
    <source>
        <dbReference type="ARBA" id="ARBA00023239"/>
    </source>
</evidence>
<dbReference type="InterPro" id="IPR000573">
    <property type="entry name" value="AconitaseA/IPMdHydase_ssu_swvl"/>
</dbReference>
<dbReference type="Gene3D" id="3.20.19.10">
    <property type="entry name" value="Aconitase, domain 4"/>
    <property type="match status" value="1"/>
</dbReference>
<dbReference type="HAMAP" id="MF_01031">
    <property type="entry name" value="LeuD_type1"/>
    <property type="match status" value="1"/>
</dbReference>
<dbReference type="RefSeq" id="WP_210156793.1">
    <property type="nucleotide sequence ID" value="NZ_JAFCNB010000008.1"/>
</dbReference>
<keyword evidence="8 10" id="KW-0456">Lyase</keyword>
<evidence type="ECO:0000256" key="6">
    <source>
        <dbReference type="ARBA" id="ARBA00022430"/>
    </source>
</evidence>
<dbReference type="InterPro" id="IPR004431">
    <property type="entry name" value="3-IsopropMal_deHydase_ssu"/>
</dbReference>
<dbReference type="EMBL" id="JAFCNB010000008">
    <property type="protein sequence ID" value="MBP2705512.1"/>
    <property type="molecule type" value="Genomic_DNA"/>
</dbReference>
<dbReference type="AlphaFoldDB" id="A0A940WKE0"/>
<gene>
    <name evidence="10 12" type="primary">leuD</name>
    <name evidence="12" type="ORF">JOL79_17000</name>
</gene>
<dbReference type="NCBIfam" id="TIGR00171">
    <property type="entry name" value="leuD"/>
    <property type="match status" value="1"/>
</dbReference>
<reference evidence="12" key="1">
    <citation type="submission" date="2021-02" db="EMBL/GenBank/DDBJ databases">
        <title>Draft genome sequence of Microbispora sp. RL4-1S isolated from rice leaves in Thailand.</title>
        <authorList>
            <person name="Muangham S."/>
            <person name="Duangmal K."/>
        </authorList>
    </citation>
    <scope>NUCLEOTIDE SEQUENCE</scope>
    <source>
        <strain evidence="12">RL4-1S</strain>
    </source>
</reference>
<evidence type="ECO:0000313" key="12">
    <source>
        <dbReference type="EMBL" id="MBP2705512.1"/>
    </source>
</evidence>
<dbReference type="InterPro" id="IPR015928">
    <property type="entry name" value="Aconitase/3IPM_dehydase_swvl"/>
</dbReference>
<dbReference type="GO" id="GO:0009098">
    <property type="term" value="P:L-leucine biosynthetic process"/>
    <property type="evidence" value="ECO:0007669"/>
    <property type="project" value="UniProtKB-UniRule"/>
</dbReference>
<dbReference type="Proteomes" id="UP000674234">
    <property type="component" value="Unassembled WGS sequence"/>
</dbReference>
<name>A0A940WKE0_9ACTN</name>
<keyword evidence="7 10" id="KW-0028">Amino-acid biosynthesis</keyword>
<dbReference type="PANTHER" id="PTHR43345">
    <property type="entry name" value="3-ISOPROPYLMALATE DEHYDRATASE SMALL SUBUNIT 2-RELATED-RELATED"/>
    <property type="match status" value="1"/>
</dbReference>
<dbReference type="FunFam" id="3.20.19.10:FF:000003">
    <property type="entry name" value="3-isopropylmalate dehydratase small subunit"/>
    <property type="match status" value="1"/>
</dbReference>
<evidence type="ECO:0000256" key="3">
    <source>
        <dbReference type="ARBA" id="ARBA00004729"/>
    </source>
</evidence>
<comment type="function">
    <text evidence="2 10">Catalyzes the isomerization between 2-isopropylmalate and 3-isopropylmalate, via the formation of 2-isopropylmaleate.</text>
</comment>
<protein>
    <recommendedName>
        <fullName evidence="10">3-isopropylmalate dehydratase small subunit</fullName>
        <ecNumber evidence="10">4.2.1.33</ecNumber>
    </recommendedName>
    <alternativeName>
        <fullName evidence="10">Alpha-IPM isomerase</fullName>
        <shortName evidence="10">IPMI</shortName>
    </alternativeName>
    <alternativeName>
        <fullName evidence="10">Isopropylmalate isomerase</fullName>
    </alternativeName>
</protein>
<evidence type="ECO:0000256" key="9">
    <source>
        <dbReference type="ARBA" id="ARBA00023304"/>
    </source>
</evidence>
<dbReference type="CDD" id="cd01577">
    <property type="entry name" value="IPMI_Swivel"/>
    <property type="match status" value="1"/>
</dbReference>
<comment type="catalytic activity">
    <reaction evidence="1 10">
        <text>(2R,3S)-3-isopropylmalate = (2S)-2-isopropylmalate</text>
        <dbReference type="Rhea" id="RHEA:32287"/>
        <dbReference type="ChEBI" id="CHEBI:1178"/>
        <dbReference type="ChEBI" id="CHEBI:35121"/>
        <dbReference type="EC" id="4.2.1.33"/>
    </reaction>
</comment>
<organism evidence="12 13">
    <name type="scientific">Microbispora oryzae</name>
    <dbReference type="NCBI Taxonomy" id="2806554"/>
    <lineage>
        <taxon>Bacteria</taxon>
        <taxon>Bacillati</taxon>
        <taxon>Actinomycetota</taxon>
        <taxon>Actinomycetes</taxon>
        <taxon>Streptosporangiales</taxon>
        <taxon>Streptosporangiaceae</taxon>
        <taxon>Microbispora</taxon>
    </lineage>
</organism>
<evidence type="ECO:0000256" key="1">
    <source>
        <dbReference type="ARBA" id="ARBA00000491"/>
    </source>
</evidence>
<evidence type="ECO:0000256" key="7">
    <source>
        <dbReference type="ARBA" id="ARBA00022605"/>
    </source>
</evidence>
<dbReference type="SUPFAM" id="SSF52016">
    <property type="entry name" value="LeuD/IlvD-like"/>
    <property type="match status" value="1"/>
</dbReference>
<evidence type="ECO:0000259" key="11">
    <source>
        <dbReference type="Pfam" id="PF00694"/>
    </source>
</evidence>
<dbReference type="InterPro" id="IPR050075">
    <property type="entry name" value="LeuD"/>
</dbReference>
<evidence type="ECO:0000256" key="2">
    <source>
        <dbReference type="ARBA" id="ARBA00002695"/>
    </source>
</evidence>
<dbReference type="InterPro" id="IPR033940">
    <property type="entry name" value="IPMI_Swivel"/>
</dbReference>
<evidence type="ECO:0000256" key="10">
    <source>
        <dbReference type="HAMAP-Rule" id="MF_01031"/>
    </source>
</evidence>
<dbReference type="GO" id="GO:0009316">
    <property type="term" value="C:3-isopropylmalate dehydratase complex"/>
    <property type="evidence" value="ECO:0007669"/>
    <property type="project" value="InterPro"/>
</dbReference>
<comment type="similarity">
    <text evidence="4 10">Belongs to the LeuD family. LeuD type 1 subfamily.</text>
</comment>
<feature type="domain" description="Aconitase A/isopropylmalate dehydratase small subunit swivel" evidence="11">
    <location>
        <begin position="1"/>
        <end position="117"/>
    </location>
</feature>
<dbReference type="EC" id="4.2.1.33" evidence="10"/>
<comment type="caution">
    <text evidence="12">The sequence shown here is derived from an EMBL/GenBank/DDBJ whole genome shotgun (WGS) entry which is preliminary data.</text>
</comment>
<accession>A0A940WKE0</accession>
<proteinExistence type="inferred from homology"/>
<dbReference type="Pfam" id="PF00694">
    <property type="entry name" value="Aconitase_C"/>
    <property type="match status" value="1"/>
</dbReference>